<gene>
    <name evidence="3" type="ORF">MHUMG1_09019</name>
</gene>
<evidence type="ECO:0000259" key="2">
    <source>
        <dbReference type="Pfam" id="PF24854"/>
    </source>
</evidence>
<keyword evidence="4" id="KW-1185">Reference proteome</keyword>
<comment type="caution">
    <text evidence="3">The sequence shown here is derived from an EMBL/GenBank/DDBJ whole genome shotgun (WGS) entry which is preliminary data.</text>
</comment>
<dbReference type="InterPro" id="IPR056145">
    <property type="entry name" value="DUF7728"/>
</dbReference>
<organism evidence="3 4">
    <name type="scientific">Metarhizium humberi</name>
    <dbReference type="NCBI Taxonomy" id="2596975"/>
    <lineage>
        <taxon>Eukaryota</taxon>
        <taxon>Fungi</taxon>
        <taxon>Dikarya</taxon>
        <taxon>Ascomycota</taxon>
        <taxon>Pezizomycotina</taxon>
        <taxon>Sordariomycetes</taxon>
        <taxon>Hypocreomycetidae</taxon>
        <taxon>Hypocreales</taxon>
        <taxon>Clavicipitaceae</taxon>
        <taxon>Metarhizium</taxon>
    </lineage>
</organism>
<feature type="domain" description="DUF7728" evidence="2">
    <location>
        <begin position="266"/>
        <end position="387"/>
    </location>
</feature>
<evidence type="ECO:0000313" key="3">
    <source>
        <dbReference type="EMBL" id="KAH0593297.1"/>
    </source>
</evidence>
<feature type="transmembrane region" description="Helical" evidence="1">
    <location>
        <begin position="449"/>
        <end position="468"/>
    </location>
</feature>
<dbReference type="Proteomes" id="UP000764110">
    <property type="component" value="Unassembled WGS sequence"/>
</dbReference>
<dbReference type="EMBL" id="JACEFI010000022">
    <property type="protein sequence ID" value="KAH0593297.1"/>
    <property type="molecule type" value="Genomic_DNA"/>
</dbReference>
<proteinExistence type="predicted"/>
<keyword evidence="1" id="KW-0812">Transmembrane</keyword>
<sequence length="495" mass="56070">MRNAIWQPDYWKIECQHYANVLNQFLLCDTDDMATAQRWRTAASMYEDLLRLNGSSTDDTRLIRHSIESQKYWEKEKDVLQQQVALREHEMHEAARARKKDIQRQRGERVRRRLRAIEEEETSPPPHPKQALRLDSIATRTRSRSHDILFWSDNARFQFDPSMNATGTSWKGGQSAEQELEQPFLCLRTGENLFDLAGWVLGSHDDSDICDIQIATTDQAGITHSKGQGEEYLHAGWTTQSFANAGYFPPGTTRLERGLQNHVSTRRQLAASNRSRLEFTVDENRKLLVNGFELFPSHGDGEETLMTANVHDVGGNAKAIHEEAISYELSTATKEKDEIEGIELIDVDYKIRQVDSVVVQDVPTVHVRLIKLPGDDILIGVLTTSEEEDYDADCGAVQCWAYKLSFGTLGSAGDMIPSCCSKSSTQGNHTSSEVDWRPSVNWEKTSLQGLQLGVFACLLLALLAMFCFRCTNLHQKTRKAIGVQFWTWTIKGSNK</sequence>
<keyword evidence="1" id="KW-0472">Membrane</keyword>
<dbReference type="AlphaFoldDB" id="A0A9P8S422"/>
<keyword evidence="1" id="KW-1133">Transmembrane helix</keyword>
<accession>A0A9P8S422</accession>
<dbReference type="Pfam" id="PF24854">
    <property type="entry name" value="DUF7728"/>
    <property type="match status" value="1"/>
</dbReference>
<protein>
    <recommendedName>
        <fullName evidence="2">DUF7728 domain-containing protein</fullName>
    </recommendedName>
</protein>
<evidence type="ECO:0000256" key="1">
    <source>
        <dbReference type="SAM" id="Phobius"/>
    </source>
</evidence>
<evidence type="ECO:0000313" key="4">
    <source>
        <dbReference type="Proteomes" id="UP000764110"/>
    </source>
</evidence>
<reference evidence="3 4" key="1">
    <citation type="submission" date="2020-07" db="EMBL/GenBank/DDBJ databases">
        <title>Metarhizium humberi genome.</title>
        <authorList>
            <person name="Lysoe E."/>
        </authorList>
    </citation>
    <scope>NUCLEOTIDE SEQUENCE [LARGE SCALE GENOMIC DNA]</scope>
    <source>
        <strain evidence="3 4">ESALQ1638</strain>
    </source>
</reference>
<name>A0A9P8S422_9HYPO</name>